<dbReference type="AlphaFoldDB" id="A0AAD5JMB6"/>
<dbReference type="InterPro" id="IPR029058">
    <property type="entry name" value="AB_hydrolase_fold"/>
</dbReference>
<reference evidence="4" key="1">
    <citation type="journal article" date="2022" name="IScience">
        <title>Evolution of zygomycete secretomes and the origins of terrestrial fungal ecologies.</title>
        <authorList>
            <person name="Chang Y."/>
            <person name="Wang Y."/>
            <person name="Mondo S."/>
            <person name="Ahrendt S."/>
            <person name="Andreopoulos W."/>
            <person name="Barry K."/>
            <person name="Beard J."/>
            <person name="Benny G.L."/>
            <person name="Blankenship S."/>
            <person name="Bonito G."/>
            <person name="Cuomo C."/>
            <person name="Desiro A."/>
            <person name="Gervers K.A."/>
            <person name="Hundley H."/>
            <person name="Kuo A."/>
            <person name="LaButti K."/>
            <person name="Lang B.F."/>
            <person name="Lipzen A."/>
            <person name="O'Donnell K."/>
            <person name="Pangilinan J."/>
            <person name="Reynolds N."/>
            <person name="Sandor L."/>
            <person name="Smith M.E."/>
            <person name="Tsang A."/>
            <person name="Grigoriev I.V."/>
            <person name="Stajich J.E."/>
            <person name="Spatafora J.W."/>
        </authorList>
    </citation>
    <scope>NUCLEOTIDE SEQUENCE</scope>
    <source>
        <strain evidence="4">RSA 2281</strain>
    </source>
</reference>
<gene>
    <name evidence="4" type="ORF">BDA99DRAFT_448382</name>
</gene>
<feature type="domain" description="Alpha/beta hydrolase fold-3" evidence="3">
    <location>
        <begin position="70"/>
        <end position="284"/>
    </location>
</feature>
<dbReference type="Proteomes" id="UP001209540">
    <property type="component" value="Unassembled WGS sequence"/>
</dbReference>
<evidence type="ECO:0000259" key="3">
    <source>
        <dbReference type="Pfam" id="PF07859"/>
    </source>
</evidence>
<dbReference type="GO" id="GO:0016787">
    <property type="term" value="F:hydrolase activity"/>
    <property type="evidence" value="ECO:0007669"/>
    <property type="project" value="UniProtKB-KW"/>
</dbReference>
<dbReference type="PANTHER" id="PTHR48081">
    <property type="entry name" value="AB HYDROLASE SUPERFAMILY PROTEIN C4A8.06C"/>
    <property type="match status" value="1"/>
</dbReference>
<evidence type="ECO:0000313" key="5">
    <source>
        <dbReference type="Proteomes" id="UP001209540"/>
    </source>
</evidence>
<organism evidence="4 5">
    <name type="scientific">Phascolomyces articulosus</name>
    <dbReference type="NCBI Taxonomy" id="60185"/>
    <lineage>
        <taxon>Eukaryota</taxon>
        <taxon>Fungi</taxon>
        <taxon>Fungi incertae sedis</taxon>
        <taxon>Mucoromycota</taxon>
        <taxon>Mucoromycotina</taxon>
        <taxon>Mucoromycetes</taxon>
        <taxon>Mucorales</taxon>
        <taxon>Lichtheimiaceae</taxon>
        <taxon>Phascolomyces</taxon>
    </lineage>
</organism>
<dbReference type="Pfam" id="PF07859">
    <property type="entry name" value="Abhydrolase_3"/>
    <property type="match status" value="1"/>
</dbReference>
<dbReference type="InterPro" id="IPR050300">
    <property type="entry name" value="GDXG_lipolytic_enzyme"/>
</dbReference>
<evidence type="ECO:0000256" key="2">
    <source>
        <dbReference type="ARBA" id="ARBA00022801"/>
    </source>
</evidence>
<sequence length="350" mass="39419">MLIAPTWLTPLTSKTQDGSFRVRRRQLRGILSELDQKEDGSRILEVEWMSAGSIWDRCQILRTRSPEKVILYLHGGAYCAMSAQTHRTLTHKISKATCRRVFAVNYRLAPEHRFPSGLYDAVQAFLYLIDSENGYCLDPKNILIMGDSAGGGLALATLLYLRDHGLPQPEGAVLLSPWVDLTFSYPSWDNASLYDYLPNNPDRLPNMNPANLYLGAERVSSMVRHPYVSPVFADNFENLPPLIIQSGGCESLRDEINDLVIKIAATKTTLIHHEEYEDMVHVFQAFPFGLSSEAIDSIGFWARYGMPMISNSAARGLLPTAVRQNQETEGPFTVRSTPRTMRRRLHSMPC</sequence>
<evidence type="ECO:0000313" key="4">
    <source>
        <dbReference type="EMBL" id="KAI9244583.1"/>
    </source>
</evidence>
<protein>
    <submittedName>
        <fullName evidence="4">Alpha/beta hydrolase fold-domain-containing protein</fullName>
    </submittedName>
</protein>
<dbReference type="InterPro" id="IPR002168">
    <property type="entry name" value="Lipase_GDXG_HIS_AS"/>
</dbReference>
<keyword evidence="2 4" id="KW-0378">Hydrolase</keyword>
<dbReference type="InterPro" id="IPR013094">
    <property type="entry name" value="AB_hydrolase_3"/>
</dbReference>
<proteinExistence type="inferred from homology"/>
<dbReference type="Gene3D" id="3.40.50.1820">
    <property type="entry name" value="alpha/beta hydrolase"/>
    <property type="match status" value="1"/>
</dbReference>
<comment type="caution">
    <text evidence="4">The sequence shown here is derived from an EMBL/GenBank/DDBJ whole genome shotgun (WGS) entry which is preliminary data.</text>
</comment>
<dbReference type="PANTHER" id="PTHR48081:SF26">
    <property type="entry name" value="ALPHA_BETA HYDROLASE FOLD-3 DOMAIN-CONTAINING PROTEIN"/>
    <property type="match status" value="1"/>
</dbReference>
<dbReference type="SUPFAM" id="SSF53474">
    <property type="entry name" value="alpha/beta-Hydrolases"/>
    <property type="match status" value="1"/>
</dbReference>
<dbReference type="EMBL" id="JAIXMP010000058">
    <property type="protein sequence ID" value="KAI9244583.1"/>
    <property type="molecule type" value="Genomic_DNA"/>
</dbReference>
<dbReference type="PROSITE" id="PS01173">
    <property type="entry name" value="LIPASE_GDXG_HIS"/>
    <property type="match status" value="1"/>
</dbReference>
<accession>A0AAD5JMB6</accession>
<evidence type="ECO:0000256" key="1">
    <source>
        <dbReference type="ARBA" id="ARBA00010515"/>
    </source>
</evidence>
<name>A0AAD5JMB6_9FUNG</name>
<comment type="similarity">
    <text evidence="1">Belongs to the 'GDXG' lipolytic enzyme family.</text>
</comment>
<keyword evidence="5" id="KW-1185">Reference proteome</keyword>
<reference evidence="4" key="2">
    <citation type="submission" date="2023-02" db="EMBL/GenBank/DDBJ databases">
        <authorList>
            <consortium name="DOE Joint Genome Institute"/>
            <person name="Mondo S.J."/>
            <person name="Chang Y."/>
            <person name="Wang Y."/>
            <person name="Ahrendt S."/>
            <person name="Andreopoulos W."/>
            <person name="Barry K."/>
            <person name="Beard J."/>
            <person name="Benny G.L."/>
            <person name="Blankenship S."/>
            <person name="Bonito G."/>
            <person name="Cuomo C."/>
            <person name="Desiro A."/>
            <person name="Gervers K.A."/>
            <person name="Hundley H."/>
            <person name="Kuo A."/>
            <person name="LaButti K."/>
            <person name="Lang B.F."/>
            <person name="Lipzen A."/>
            <person name="O'Donnell K."/>
            <person name="Pangilinan J."/>
            <person name="Reynolds N."/>
            <person name="Sandor L."/>
            <person name="Smith M.W."/>
            <person name="Tsang A."/>
            <person name="Grigoriev I.V."/>
            <person name="Stajich J.E."/>
            <person name="Spatafora J.W."/>
        </authorList>
    </citation>
    <scope>NUCLEOTIDE SEQUENCE</scope>
    <source>
        <strain evidence="4">RSA 2281</strain>
    </source>
</reference>